<name>A0ACA9XZZ9_9ASCO</name>
<keyword evidence="2" id="KW-1185">Reference proteome</keyword>
<evidence type="ECO:0000313" key="1">
    <source>
        <dbReference type="EMBL" id="CAH6718233.1"/>
    </source>
</evidence>
<organism evidence="1 2">
    <name type="scientific">[Candida] jaroonii</name>
    <dbReference type="NCBI Taxonomy" id="467808"/>
    <lineage>
        <taxon>Eukaryota</taxon>
        <taxon>Fungi</taxon>
        <taxon>Dikarya</taxon>
        <taxon>Ascomycota</taxon>
        <taxon>Saccharomycotina</taxon>
        <taxon>Pichiomycetes</taxon>
        <taxon>Debaryomycetaceae</taxon>
        <taxon>Yamadazyma</taxon>
    </lineage>
</organism>
<dbReference type="EMBL" id="CALSDN010000001">
    <property type="protein sequence ID" value="CAH6718233.1"/>
    <property type="molecule type" value="Genomic_DNA"/>
</dbReference>
<gene>
    <name evidence="1" type="ORF">CLIB1444_01S02124</name>
</gene>
<accession>A0ACA9XZZ9</accession>
<protein>
    <submittedName>
        <fullName evidence="1">Mitochondrial 2-oxodicarboxylate carrier 1</fullName>
    </submittedName>
</protein>
<sequence length="283" mass="31398">MSEQPLPFIYQFLAGAIAGVSEILLMYPLDVVKTRQQLDTTGSYTGTVQTFKKIIKDEGFSRLYKGITSPILMEAPKRATKFAANDEWGKFYRSLFDVPKMTQPLAVLTGATAGATESFVVVPFELIKIRLQDKSSKFNGMLDVSKHIIKTNGIFGLYKGLESTLWRHVAWNAGYFGLIFQVKELMPQPKNSTEKTLIDLTSGAIGGTFGTMLNTPFDVVKSRIQAGDIKYKWTVPSLFVIGKEEGFSALYKGFLPKVLRLGPGGGVLLVVFTTCMDFFRSIQ</sequence>
<comment type="caution">
    <text evidence="1">The sequence shown here is derived from an EMBL/GenBank/DDBJ whole genome shotgun (WGS) entry which is preliminary data.</text>
</comment>
<evidence type="ECO:0000313" key="2">
    <source>
        <dbReference type="Proteomes" id="UP001152531"/>
    </source>
</evidence>
<reference evidence="1" key="1">
    <citation type="submission" date="2022-06" db="EMBL/GenBank/DDBJ databases">
        <authorList>
            <person name="Legras J.-L."/>
            <person name="Devillers H."/>
            <person name="Grondin C."/>
        </authorList>
    </citation>
    <scope>NUCLEOTIDE SEQUENCE</scope>
    <source>
        <strain evidence="1">CLIB 1444</strain>
    </source>
</reference>
<dbReference type="Proteomes" id="UP001152531">
    <property type="component" value="Unassembled WGS sequence"/>
</dbReference>
<proteinExistence type="predicted"/>